<evidence type="ECO:0000313" key="1">
    <source>
        <dbReference type="EMBL" id="MDR8757487.1"/>
    </source>
</evidence>
<keyword evidence="2" id="KW-1185">Reference proteome</keyword>
<dbReference type="RefSeq" id="WP_051974460.1">
    <property type="nucleotide sequence ID" value="NZ_CADFDQ010000039.1"/>
</dbReference>
<evidence type="ECO:0000313" key="2">
    <source>
        <dbReference type="Proteomes" id="UP001248067"/>
    </source>
</evidence>
<dbReference type="EMBL" id="VJSY01000062">
    <property type="protein sequence ID" value="MDR8757487.1"/>
    <property type="molecule type" value="Genomic_DNA"/>
</dbReference>
<sequence>MITLPDDTGTPTVTFMVGYTLDQAHRVVVGIRASSADAAAAIARAAFHAGTLWDDTPDMPLLYYDHEELDGQVPQFDATAVAAWPTPHASVLAVKRRRAFDQLLAFTRLVDVRSLSADTIRSWHPHTLVGLSLTAGELRELRALLVTLADH</sequence>
<organism evidence="1 2">
    <name type="scientific">Burkholderia pseudomultivorans</name>
    <dbReference type="NCBI Taxonomy" id="1207504"/>
    <lineage>
        <taxon>Bacteria</taxon>
        <taxon>Pseudomonadati</taxon>
        <taxon>Pseudomonadota</taxon>
        <taxon>Betaproteobacteria</taxon>
        <taxon>Burkholderiales</taxon>
        <taxon>Burkholderiaceae</taxon>
        <taxon>Burkholderia</taxon>
        <taxon>Burkholderia cepacia complex</taxon>
    </lineage>
</organism>
<proteinExistence type="predicted"/>
<reference evidence="1 2" key="1">
    <citation type="submission" date="2019-06" db="EMBL/GenBank/DDBJ databases">
        <title>Evolution of Burkholderia multivorans in the lungs of Cystic Fibrosis patients.</title>
        <authorList>
            <person name="Moreira L.M."/>
        </authorList>
    </citation>
    <scope>NUCLEOTIDE SEQUENCE [LARGE SCALE GENOMIC DNA]</scope>
    <source>
        <strain evidence="1 2">VC13239</strain>
    </source>
</reference>
<dbReference type="Proteomes" id="UP001248067">
    <property type="component" value="Unassembled WGS sequence"/>
</dbReference>
<name>A0ABU2EC64_9BURK</name>
<protein>
    <submittedName>
        <fullName evidence="1">Uncharacterized protein</fullName>
    </submittedName>
</protein>
<comment type="caution">
    <text evidence="1">The sequence shown here is derived from an EMBL/GenBank/DDBJ whole genome shotgun (WGS) entry which is preliminary data.</text>
</comment>
<accession>A0ABU2EC64</accession>
<gene>
    <name evidence="1" type="ORF">FEQ00_05941</name>
</gene>